<evidence type="ECO:0000313" key="3">
    <source>
        <dbReference type="Proteomes" id="UP000466894"/>
    </source>
</evidence>
<gene>
    <name evidence="2" type="ORF">MNVI_39990</name>
</gene>
<dbReference type="Proteomes" id="UP000466894">
    <property type="component" value="Chromosome"/>
</dbReference>
<reference evidence="2 3" key="1">
    <citation type="journal article" date="2019" name="Emerg. Microbes Infect.">
        <title>Comprehensive subspecies identification of 175 nontuberculous mycobacteria species based on 7547 genomic profiles.</title>
        <authorList>
            <person name="Matsumoto Y."/>
            <person name="Kinjo T."/>
            <person name="Motooka D."/>
            <person name="Nabeya D."/>
            <person name="Jung N."/>
            <person name="Uechi K."/>
            <person name="Horii T."/>
            <person name="Iida T."/>
            <person name="Fujita J."/>
            <person name="Nakamura S."/>
        </authorList>
    </citation>
    <scope>NUCLEOTIDE SEQUENCE [LARGE SCALE GENOMIC DNA]</scope>
    <source>
        <strain evidence="2 3">JCM 16367</strain>
    </source>
</reference>
<feature type="compositionally biased region" description="Basic and acidic residues" evidence="1">
    <location>
        <begin position="74"/>
        <end position="85"/>
    </location>
</feature>
<organism evidence="2 3">
    <name type="scientific">Mycobacterium noviomagense</name>
    <dbReference type="NCBI Taxonomy" id="459858"/>
    <lineage>
        <taxon>Bacteria</taxon>
        <taxon>Bacillati</taxon>
        <taxon>Actinomycetota</taxon>
        <taxon>Actinomycetes</taxon>
        <taxon>Mycobacteriales</taxon>
        <taxon>Mycobacteriaceae</taxon>
        <taxon>Mycobacterium</taxon>
    </lineage>
</organism>
<protein>
    <submittedName>
        <fullName evidence="2">Uncharacterized protein</fullName>
    </submittedName>
</protein>
<evidence type="ECO:0000256" key="1">
    <source>
        <dbReference type="SAM" id="MobiDB-lite"/>
    </source>
</evidence>
<dbReference type="EMBL" id="AP022583">
    <property type="protein sequence ID" value="BBY08681.1"/>
    <property type="molecule type" value="Genomic_DNA"/>
</dbReference>
<accession>A0A7I7PJD0</accession>
<dbReference type="AlphaFoldDB" id="A0A7I7PJD0"/>
<proteinExistence type="predicted"/>
<sequence length="144" mass="16024">MLDDLSRATLADVGTDHADKLAEWLASRQPKLVTDAHWQLIDEYERFWELVQDHDRQQDTAAWHVGFAPPPGRDYSHGEPNHAGDLRRQANVLRTREDDSTAVANSTGTPKVRTVCGAHIASRSGIPRIRWPGRPVTKSSPGAI</sequence>
<evidence type="ECO:0000313" key="2">
    <source>
        <dbReference type="EMBL" id="BBY08681.1"/>
    </source>
</evidence>
<name>A0A7I7PJD0_9MYCO</name>
<dbReference type="KEGG" id="mnv:MNVI_39990"/>
<feature type="region of interest" description="Disordered" evidence="1">
    <location>
        <begin position="64"/>
        <end position="85"/>
    </location>
</feature>